<feature type="transmembrane region" description="Helical" evidence="2">
    <location>
        <begin position="21"/>
        <end position="44"/>
    </location>
</feature>
<dbReference type="OrthoDB" id="9795390at2"/>
<dbReference type="PANTHER" id="PTHR10566">
    <property type="entry name" value="CHAPERONE-ACTIVITY OF BC1 COMPLEX CABC1 -RELATED"/>
    <property type="match status" value="1"/>
</dbReference>
<protein>
    <recommendedName>
        <fullName evidence="3">Protein kinase domain-containing protein</fullName>
    </recommendedName>
</protein>
<dbReference type="AlphaFoldDB" id="A0A1Q2CWW5"/>
<dbReference type="GO" id="GO:0005524">
    <property type="term" value="F:ATP binding"/>
    <property type="evidence" value="ECO:0007669"/>
    <property type="project" value="InterPro"/>
</dbReference>
<dbReference type="Pfam" id="PF03109">
    <property type="entry name" value="ABC1"/>
    <property type="match status" value="1"/>
</dbReference>
<dbReference type="SUPFAM" id="SSF56112">
    <property type="entry name" value="Protein kinase-like (PK-like)"/>
    <property type="match status" value="1"/>
</dbReference>
<dbReference type="InterPro" id="IPR004147">
    <property type="entry name" value="ABC1_dom"/>
</dbReference>
<feature type="transmembrane region" description="Helical" evidence="2">
    <location>
        <begin position="619"/>
        <end position="642"/>
    </location>
</feature>
<sequence>MSVIIGTLTNVALLMYLSRRLLGVPVGWGRTLVVAALQNMVGWYAAEQVLGTLGVTADTPTLPVLLVVVVLGGCIIAFDLIVLTVLEAIIPTWSVPTLTSVVTGFPSAVRRLRRYVVIWWILLKNGLTAYIGPAPKRDLDSPRVARSLRKALTEAGVTFVKFGQMLSTRADLLPASYVRELSKLHSDVEAEPWKDVSPVLTEALPRPSDEVFKELDETPMAAASVAQIHGATLLDGTPVVVKLQRPQARRQVTADLDILRRLAVRLEKRTRWGRHLGVVALADGFADSLHEELDYTVEVGNMRSVAAASDLLVPTPYPELSSERVIVMQRIAGRPLSSAAEQLAALSDEQRAELADRLLSGVLRQIFVHGVFHADLHPGNVILTDDGDLALLDFGSVGRLDRPTRSALTMLLYAVERQDSIAATDALLDLMDRPSGLDDRELEREVGKLMLRFGDGFAPGGAGTMFAELLNVVVRFGFRVPPQLAGVFRTLGTLDGTLQLIDPDVDLIGIARDRGSELAQSLLGRDAIREQAEHQLATLMPMLSRLPRRLSRITEQLEDGTLSVNIRPLGDASDRSWIARVGSQLNLSLLGCALLFGGLFLLTRAAGPMLLPTVPLWPILGAALLFVAFILAARVLAGVFIADRE</sequence>
<keyword evidence="2" id="KW-0812">Transmembrane</keyword>
<proteinExistence type="inferred from homology"/>
<dbReference type="RefSeq" id="WP_077349081.1">
    <property type="nucleotide sequence ID" value="NZ_CP019607.1"/>
</dbReference>
<evidence type="ECO:0000259" key="3">
    <source>
        <dbReference type="PROSITE" id="PS50011"/>
    </source>
</evidence>
<name>A0A1Q2CWW5_9ACTN</name>
<feature type="transmembrane region" description="Helical" evidence="2">
    <location>
        <begin position="64"/>
        <end position="86"/>
    </location>
</feature>
<dbReference type="STRING" id="399497.BW733_06830"/>
<keyword evidence="2" id="KW-0472">Membrane</keyword>
<evidence type="ECO:0000256" key="1">
    <source>
        <dbReference type="ARBA" id="ARBA00009670"/>
    </source>
</evidence>
<dbReference type="InterPro" id="IPR000719">
    <property type="entry name" value="Prot_kinase_dom"/>
</dbReference>
<feature type="domain" description="Protein kinase" evidence="3">
    <location>
        <begin position="209"/>
        <end position="543"/>
    </location>
</feature>
<accession>A0A1Q2CWW5</accession>
<comment type="similarity">
    <text evidence="1">Belongs to the protein kinase superfamily. ADCK protein kinase family.</text>
</comment>
<dbReference type="Proteomes" id="UP000188235">
    <property type="component" value="Chromosome"/>
</dbReference>
<reference evidence="4 5" key="1">
    <citation type="journal article" date="2008" name="Int. J. Syst. Evol. Microbiol.">
        <title>Tessaracoccus flavescens sp. nov., isolated from marine sediment.</title>
        <authorList>
            <person name="Lee D.W."/>
            <person name="Lee S.D."/>
        </authorList>
    </citation>
    <scope>NUCLEOTIDE SEQUENCE [LARGE SCALE GENOMIC DNA]</scope>
    <source>
        <strain evidence="4 5">SST-39T</strain>
    </source>
</reference>
<dbReference type="PANTHER" id="PTHR10566:SF113">
    <property type="entry name" value="PROTEIN ACTIVITY OF BC1 COMPLEX KINASE 7, CHLOROPLASTIC"/>
    <property type="match status" value="1"/>
</dbReference>
<gene>
    <name evidence="4" type="ORF">BW733_06830</name>
</gene>
<dbReference type="PROSITE" id="PS50011">
    <property type="entry name" value="PROTEIN_KINASE_DOM"/>
    <property type="match status" value="1"/>
</dbReference>
<evidence type="ECO:0000256" key="2">
    <source>
        <dbReference type="SAM" id="Phobius"/>
    </source>
</evidence>
<dbReference type="GO" id="GO:0004672">
    <property type="term" value="F:protein kinase activity"/>
    <property type="evidence" value="ECO:0007669"/>
    <property type="project" value="InterPro"/>
</dbReference>
<dbReference type="InterPro" id="IPR050154">
    <property type="entry name" value="UbiB_kinase"/>
</dbReference>
<evidence type="ECO:0000313" key="4">
    <source>
        <dbReference type="EMBL" id="AQP50589.1"/>
    </source>
</evidence>
<keyword evidence="2" id="KW-1133">Transmembrane helix</keyword>
<evidence type="ECO:0000313" key="5">
    <source>
        <dbReference type="Proteomes" id="UP000188235"/>
    </source>
</evidence>
<keyword evidence="5" id="KW-1185">Reference proteome</keyword>
<dbReference type="CDD" id="cd05121">
    <property type="entry name" value="ABC1_ADCK3-like"/>
    <property type="match status" value="1"/>
</dbReference>
<organism evidence="4 5">
    <name type="scientific">Tessaracoccus flavescens</name>
    <dbReference type="NCBI Taxonomy" id="399497"/>
    <lineage>
        <taxon>Bacteria</taxon>
        <taxon>Bacillati</taxon>
        <taxon>Actinomycetota</taxon>
        <taxon>Actinomycetes</taxon>
        <taxon>Propionibacteriales</taxon>
        <taxon>Propionibacteriaceae</taxon>
        <taxon>Tessaracoccus</taxon>
    </lineage>
</organism>
<dbReference type="Gene3D" id="1.10.510.10">
    <property type="entry name" value="Transferase(Phosphotransferase) domain 1"/>
    <property type="match status" value="1"/>
</dbReference>
<feature type="transmembrane region" description="Helical" evidence="2">
    <location>
        <begin position="585"/>
        <end position="607"/>
    </location>
</feature>
<dbReference type="KEGG" id="tfa:BW733_06830"/>
<dbReference type="EMBL" id="CP019607">
    <property type="protein sequence ID" value="AQP50589.1"/>
    <property type="molecule type" value="Genomic_DNA"/>
</dbReference>
<dbReference type="InterPro" id="IPR011009">
    <property type="entry name" value="Kinase-like_dom_sf"/>
</dbReference>